<dbReference type="AlphaFoldDB" id="A0A0A9KBI9"/>
<organism evidence="1">
    <name type="scientific">Arundo donax</name>
    <name type="common">Giant reed</name>
    <name type="synonym">Donax arundinaceus</name>
    <dbReference type="NCBI Taxonomy" id="35708"/>
    <lineage>
        <taxon>Eukaryota</taxon>
        <taxon>Viridiplantae</taxon>
        <taxon>Streptophyta</taxon>
        <taxon>Embryophyta</taxon>
        <taxon>Tracheophyta</taxon>
        <taxon>Spermatophyta</taxon>
        <taxon>Magnoliopsida</taxon>
        <taxon>Liliopsida</taxon>
        <taxon>Poales</taxon>
        <taxon>Poaceae</taxon>
        <taxon>PACMAD clade</taxon>
        <taxon>Arundinoideae</taxon>
        <taxon>Arundineae</taxon>
        <taxon>Arundo</taxon>
    </lineage>
</organism>
<accession>A0A0A9KBI9</accession>
<reference evidence="1" key="2">
    <citation type="journal article" date="2015" name="Data Brief">
        <title>Shoot transcriptome of the giant reed, Arundo donax.</title>
        <authorList>
            <person name="Barrero R.A."/>
            <person name="Guerrero F.D."/>
            <person name="Moolhuijzen P."/>
            <person name="Goolsby J.A."/>
            <person name="Tidwell J."/>
            <person name="Bellgard S.E."/>
            <person name="Bellgard M.I."/>
        </authorList>
    </citation>
    <scope>NUCLEOTIDE SEQUENCE</scope>
    <source>
        <tissue evidence="1">Shoot tissue taken approximately 20 cm above the soil surface</tissue>
    </source>
</reference>
<protein>
    <submittedName>
        <fullName evidence="1">Uncharacterized protein</fullName>
    </submittedName>
</protein>
<dbReference type="EMBL" id="GBRH01280447">
    <property type="protein sequence ID" value="JAD17448.1"/>
    <property type="molecule type" value="Transcribed_RNA"/>
</dbReference>
<proteinExistence type="predicted"/>
<name>A0A0A9KBI9_ARUDO</name>
<sequence length="53" mass="6299">MNFCSAPRDERQLQPPSLTTVSCPSSFSYYYCYCYPWRCFRCQEKVSRFAHGT</sequence>
<reference evidence="1" key="1">
    <citation type="submission" date="2014-09" db="EMBL/GenBank/DDBJ databases">
        <authorList>
            <person name="Magalhaes I.L.F."/>
            <person name="Oliveira U."/>
            <person name="Santos F.R."/>
            <person name="Vidigal T.H.D.A."/>
            <person name="Brescovit A.D."/>
            <person name="Santos A.J."/>
        </authorList>
    </citation>
    <scope>NUCLEOTIDE SEQUENCE</scope>
    <source>
        <tissue evidence="1">Shoot tissue taken approximately 20 cm above the soil surface</tissue>
    </source>
</reference>
<evidence type="ECO:0000313" key="1">
    <source>
        <dbReference type="EMBL" id="JAD17448.1"/>
    </source>
</evidence>